<dbReference type="Pfam" id="PF01202">
    <property type="entry name" value="SKI"/>
    <property type="match status" value="1"/>
</dbReference>
<keyword evidence="10 12" id="KW-0057">Aromatic amino acid biosynthesis</keyword>
<evidence type="ECO:0000256" key="11">
    <source>
        <dbReference type="ARBA" id="ARBA00048567"/>
    </source>
</evidence>
<evidence type="ECO:0000313" key="14">
    <source>
        <dbReference type="Proteomes" id="UP000183569"/>
    </source>
</evidence>
<dbReference type="UniPathway" id="UPA00053">
    <property type="reaction ID" value="UER00088"/>
</dbReference>
<comment type="pathway">
    <text evidence="1 12">Metabolic intermediate biosynthesis; chorismate biosynthesis; chorismate from D-erythrose 4-phosphate and phosphoenolpyruvate: step 5/7.</text>
</comment>
<feature type="binding site" evidence="12">
    <location>
        <position position="79"/>
    </location>
    <ligand>
        <name>substrate</name>
    </ligand>
</feature>
<dbReference type="GO" id="GO:0009423">
    <property type="term" value="P:chorismate biosynthetic process"/>
    <property type="evidence" value="ECO:0007669"/>
    <property type="project" value="UniProtKB-UniRule"/>
</dbReference>
<feature type="binding site" evidence="12">
    <location>
        <position position="120"/>
    </location>
    <ligand>
        <name>ATP</name>
        <dbReference type="ChEBI" id="CHEBI:30616"/>
    </ligand>
</feature>
<comment type="function">
    <text evidence="12">Catalyzes the specific phosphorylation of the 3-hydroxyl group of shikimic acid using ATP as a cosubstrate.</text>
</comment>
<comment type="catalytic activity">
    <reaction evidence="11 12">
        <text>shikimate + ATP = 3-phosphoshikimate + ADP + H(+)</text>
        <dbReference type="Rhea" id="RHEA:13121"/>
        <dbReference type="ChEBI" id="CHEBI:15378"/>
        <dbReference type="ChEBI" id="CHEBI:30616"/>
        <dbReference type="ChEBI" id="CHEBI:36208"/>
        <dbReference type="ChEBI" id="CHEBI:145989"/>
        <dbReference type="ChEBI" id="CHEBI:456216"/>
        <dbReference type="EC" id="2.7.1.71"/>
    </reaction>
</comment>
<dbReference type="GO" id="GO:0009073">
    <property type="term" value="P:aromatic amino acid family biosynthetic process"/>
    <property type="evidence" value="ECO:0007669"/>
    <property type="project" value="UniProtKB-KW"/>
</dbReference>
<evidence type="ECO:0000256" key="6">
    <source>
        <dbReference type="ARBA" id="ARBA00022741"/>
    </source>
</evidence>
<evidence type="ECO:0000256" key="7">
    <source>
        <dbReference type="ARBA" id="ARBA00022777"/>
    </source>
</evidence>
<keyword evidence="8 12" id="KW-0067">ATP-binding</keyword>
<keyword evidence="2 12" id="KW-0963">Cytoplasm</keyword>
<dbReference type="PANTHER" id="PTHR21087:SF21">
    <property type="entry name" value="SHIKIMATE KINASE 2"/>
    <property type="match status" value="1"/>
</dbReference>
<feature type="binding site" evidence="12">
    <location>
        <position position="155"/>
    </location>
    <ligand>
        <name>ATP</name>
        <dbReference type="ChEBI" id="CHEBI:30616"/>
    </ligand>
</feature>
<dbReference type="GO" id="GO:0004765">
    <property type="term" value="F:shikimate kinase activity"/>
    <property type="evidence" value="ECO:0007669"/>
    <property type="project" value="UniProtKB-UniRule"/>
</dbReference>
<organism evidence="13 14">
    <name type="scientific">Kosakonia sacchari</name>
    <dbReference type="NCBI Taxonomy" id="1158459"/>
    <lineage>
        <taxon>Bacteria</taxon>
        <taxon>Pseudomonadati</taxon>
        <taxon>Pseudomonadota</taxon>
        <taxon>Gammaproteobacteria</taxon>
        <taxon>Enterobacterales</taxon>
        <taxon>Enterobacteriaceae</taxon>
        <taxon>Kosakonia</taxon>
    </lineage>
</organism>
<evidence type="ECO:0000313" key="13">
    <source>
        <dbReference type="EMBL" id="SCX54888.1"/>
    </source>
</evidence>
<dbReference type="GO" id="GO:0005829">
    <property type="term" value="C:cytosol"/>
    <property type="evidence" value="ECO:0007669"/>
    <property type="project" value="TreeGrafter"/>
</dbReference>
<evidence type="ECO:0000256" key="2">
    <source>
        <dbReference type="ARBA" id="ARBA00022490"/>
    </source>
</evidence>
<reference evidence="13 14" key="1">
    <citation type="submission" date="2016-10" db="EMBL/GenBank/DDBJ databases">
        <authorList>
            <person name="Varghese N."/>
            <person name="Submissions S."/>
        </authorList>
    </citation>
    <scope>NUCLEOTIDE SEQUENCE [LARGE SCALE GENOMIC DNA]</scope>
    <source>
        <strain evidence="13 14">CGMCC 1.12102</strain>
    </source>
</reference>
<accession>A0A1G4YPU5</accession>
<evidence type="ECO:0000256" key="1">
    <source>
        <dbReference type="ARBA" id="ARBA00004842"/>
    </source>
</evidence>
<dbReference type="EC" id="2.7.1.71" evidence="12"/>
<dbReference type="HAMAP" id="MF_01269">
    <property type="entry name" value="Shikimate_kinase_2"/>
    <property type="match status" value="1"/>
</dbReference>
<comment type="similarity">
    <text evidence="12">Belongs to the shikimate kinase family. AroL subfamily.</text>
</comment>
<feature type="binding site" evidence="12">
    <location>
        <position position="34"/>
    </location>
    <ligand>
        <name>substrate</name>
    </ligand>
</feature>
<dbReference type="InterPro" id="IPR027544">
    <property type="entry name" value="Shikimate_kinase_2"/>
</dbReference>
<feature type="binding site" evidence="12">
    <location>
        <position position="58"/>
    </location>
    <ligand>
        <name>substrate</name>
    </ligand>
</feature>
<dbReference type="Gene3D" id="3.40.50.300">
    <property type="entry name" value="P-loop containing nucleotide triphosphate hydrolases"/>
    <property type="match status" value="1"/>
</dbReference>
<dbReference type="EMBL" id="FMUI01000009">
    <property type="protein sequence ID" value="SCX54888.1"/>
    <property type="molecule type" value="Genomic_DNA"/>
</dbReference>
<dbReference type="PANTHER" id="PTHR21087">
    <property type="entry name" value="SHIKIMATE KINASE"/>
    <property type="match status" value="1"/>
</dbReference>
<feature type="binding site" evidence="12">
    <location>
        <begin position="12"/>
        <end position="17"/>
    </location>
    <ligand>
        <name>ATP</name>
        <dbReference type="ChEBI" id="CHEBI:30616"/>
    </ligand>
</feature>
<evidence type="ECO:0000256" key="4">
    <source>
        <dbReference type="ARBA" id="ARBA00022679"/>
    </source>
</evidence>
<dbReference type="RefSeq" id="WP_017458826.1">
    <property type="nucleotide sequence ID" value="NZ_FMUI01000009.1"/>
</dbReference>
<keyword evidence="9 12" id="KW-0460">Magnesium</keyword>
<gene>
    <name evidence="12" type="primary">aroL</name>
    <name evidence="13" type="ORF">SAMN02927897_03065</name>
</gene>
<evidence type="ECO:0000256" key="10">
    <source>
        <dbReference type="ARBA" id="ARBA00023141"/>
    </source>
</evidence>
<dbReference type="GO" id="GO:0005524">
    <property type="term" value="F:ATP binding"/>
    <property type="evidence" value="ECO:0007669"/>
    <property type="project" value="UniProtKB-UniRule"/>
</dbReference>
<dbReference type="GO" id="GO:0008652">
    <property type="term" value="P:amino acid biosynthetic process"/>
    <property type="evidence" value="ECO:0007669"/>
    <property type="project" value="UniProtKB-KW"/>
</dbReference>
<comment type="caution">
    <text evidence="13">The sequence shown here is derived from an EMBL/GenBank/DDBJ whole genome shotgun (WGS) entry which is preliminary data.</text>
</comment>
<sequence length="174" mass="19021">MTLPIFLIGARGCGKTTVGRTLALAQGCQFIDTDYWLQENAQQTIAAIVEQEGWDGFRARETAALEAVSSPSRVVATGGGIILREYNRRFMREHGVVIYLCAPVEVLAERLEAFPEEGQRPTLTGKPISEEVSEVLAQRDALYREAAHYVVDAAQSPDKVVSDIEAALQLARAS</sequence>
<keyword evidence="6 12" id="KW-0547">Nucleotide-binding</keyword>
<dbReference type="InterPro" id="IPR000623">
    <property type="entry name" value="Shikimate_kinase/TSH1"/>
</dbReference>
<comment type="subunit">
    <text evidence="12">Monomer.</text>
</comment>
<dbReference type="HAMAP" id="MF_00109">
    <property type="entry name" value="Shikimate_kinase"/>
    <property type="match status" value="1"/>
</dbReference>
<dbReference type="GO" id="GO:0000287">
    <property type="term" value="F:magnesium ion binding"/>
    <property type="evidence" value="ECO:0007669"/>
    <property type="project" value="UniProtKB-UniRule"/>
</dbReference>
<feature type="binding site" evidence="12">
    <location>
        <position position="139"/>
    </location>
    <ligand>
        <name>substrate</name>
    </ligand>
</feature>
<dbReference type="InterPro" id="IPR027417">
    <property type="entry name" value="P-loop_NTPase"/>
</dbReference>
<keyword evidence="5 12" id="KW-0479">Metal-binding</keyword>
<keyword evidence="7 12" id="KW-0418">Kinase</keyword>
<dbReference type="PROSITE" id="PS01128">
    <property type="entry name" value="SHIKIMATE_KINASE"/>
    <property type="match status" value="1"/>
</dbReference>
<feature type="binding site" evidence="12">
    <location>
        <position position="32"/>
    </location>
    <ligand>
        <name>Mg(2+)</name>
        <dbReference type="ChEBI" id="CHEBI:18420"/>
    </ligand>
</feature>
<feature type="region of interest" description="LID domain" evidence="12">
    <location>
        <begin position="112"/>
        <end position="126"/>
    </location>
</feature>
<dbReference type="Proteomes" id="UP000183569">
    <property type="component" value="Unassembled WGS sequence"/>
</dbReference>
<comment type="domain">
    <text evidence="12">The LID domain closes over the active site upon ATP binding.</text>
</comment>
<keyword evidence="3 12" id="KW-0028">Amino-acid biosynthesis</keyword>
<dbReference type="InterPro" id="IPR023000">
    <property type="entry name" value="Shikimate_kinase_CS"/>
</dbReference>
<proteinExistence type="inferred from homology"/>
<protein>
    <recommendedName>
        <fullName evidence="12">Shikimate kinase 2</fullName>
        <shortName evidence="12">SK 2</shortName>
        <ecNumber evidence="12">2.7.1.71</ecNumber>
    </recommendedName>
</protein>
<evidence type="ECO:0000256" key="8">
    <source>
        <dbReference type="ARBA" id="ARBA00022840"/>
    </source>
</evidence>
<feature type="binding site" evidence="12">
    <location>
        <position position="16"/>
    </location>
    <ligand>
        <name>Mg(2+)</name>
        <dbReference type="ChEBI" id="CHEBI:18420"/>
    </ligand>
</feature>
<dbReference type="NCBIfam" id="NF002988">
    <property type="entry name" value="PRK03731.1"/>
    <property type="match status" value="1"/>
</dbReference>
<keyword evidence="4 12" id="KW-0808">Transferase</keyword>
<dbReference type="CDD" id="cd00464">
    <property type="entry name" value="SK"/>
    <property type="match status" value="1"/>
</dbReference>
<evidence type="ECO:0000256" key="5">
    <source>
        <dbReference type="ARBA" id="ARBA00022723"/>
    </source>
</evidence>
<comment type="subcellular location">
    <subcellularLocation>
        <location evidence="12">Cytoplasm</location>
    </subcellularLocation>
</comment>
<evidence type="ECO:0000256" key="3">
    <source>
        <dbReference type="ARBA" id="ARBA00022605"/>
    </source>
</evidence>
<evidence type="ECO:0000256" key="12">
    <source>
        <dbReference type="HAMAP-Rule" id="MF_01269"/>
    </source>
</evidence>
<dbReference type="SUPFAM" id="SSF52540">
    <property type="entry name" value="P-loop containing nucleoside triphosphate hydrolases"/>
    <property type="match status" value="1"/>
</dbReference>
<comment type="cofactor">
    <cofactor evidence="12">
        <name>Mg(2+)</name>
        <dbReference type="ChEBI" id="CHEBI:18420"/>
    </cofactor>
    <text evidence="12">Binds 1 Mg(2+) ion per subunit.</text>
</comment>
<dbReference type="InterPro" id="IPR031322">
    <property type="entry name" value="Shikimate/glucono_kinase"/>
</dbReference>
<dbReference type="GeneID" id="23846057"/>
<dbReference type="PRINTS" id="PR01100">
    <property type="entry name" value="SHIKIMTKNASE"/>
</dbReference>
<evidence type="ECO:0000256" key="9">
    <source>
        <dbReference type="ARBA" id="ARBA00022842"/>
    </source>
</evidence>
<dbReference type="AlphaFoldDB" id="A0A1G4YPU5"/>
<name>A0A1G4YPU5_9ENTR</name>